<keyword evidence="4" id="KW-0472">Membrane</keyword>
<dbReference type="Proteomes" id="UP000199672">
    <property type="component" value="Unassembled WGS sequence"/>
</dbReference>
<evidence type="ECO:0000256" key="6">
    <source>
        <dbReference type="SAM" id="SignalP"/>
    </source>
</evidence>
<dbReference type="SUPFAM" id="SSF48452">
    <property type="entry name" value="TPR-like"/>
    <property type="match status" value="1"/>
</dbReference>
<name>A0A1I1QAQ8_9FLAO</name>
<dbReference type="Pfam" id="PF14322">
    <property type="entry name" value="SusD-like_3"/>
    <property type="match status" value="1"/>
</dbReference>
<protein>
    <submittedName>
        <fullName evidence="9">Starch-binding associating with outer membrane</fullName>
    </submittedName>
</protein>
<evidence type="ECO:0000256" key="3">
    <source>
        <dbReference type="ARBA" id="ARBA00022729"/>
    </source>
</evidence>
<keyword evidence="10" id="KW-1185">Reference proteome</keyword>
<comment type="similarity">
    <text evidence="2">Belongs to the SusD family.</text>
</comment>
<keyword evidence="3 6" id="KW-0732">Signal</keyword>
<accession>A0A1I1QAQ8</accession>
<sequence>MLKIMKKILKYLGLPVLMAGLVWSCSDLDVPITTQLTPEVFPQNSTQYIQTTGPVYAAFRGEFSFAWWWSQSLSTDESILPSRGGNWFDNRNYIAMHFHDWNADNGIIGSLWDWSSKVIGTSNQAISILRQTMPEGAEKKTLISELKTMRAISYFMLMDSYGDVPLDTLYGDFTSHAKTPRAEVFNFIEKELKSAVPNLNPASGVATYGRPNKQTANAMLAKLYLNANIYTGTARYNECIAACDEVINSGLYAVEPRASYLQMFYPTNGPAMKEFIFAVPYDPAAVTVGYNGQMYHARYDVPRSERAKFGLSFTPSAPRSTLPEFYAYFNDPNDIRNRQWLTGLQFMNDGVTPVMVTTTKKGYDQFYTGSDGGATYTYQVNLTPDIIPRQSVTLFDLGNDEIAWNMGYRNIKFYPDATSTNRNQKNDVPFLRYSDVLLMKAESILRGGGATLGQNADILVNMVRSNRTTSAALSGVSLEDLYKERSREFAWEAWHRNDMIRFGKYEGSWGYKTNTDTYRRVFPIPTNAMVLNPALTQNDGY</sequence>
<dbReference type="InterPro" id="IPR033985">
    <property type="entry name" value="SusD-like_N"/>
</dbReference>
<evidence type="ECO:0000256" key="1">
    <source>
        <dbReference type="ARBA" id="ARBA00004442"/>
    </source>
</evidence>
<reference evidence="10" key="1">
    <citation type="submission" date="2016-10" db="EMBL/GenBank/DDBJ databases">
        <authorList>
            <person name="Varghese N."/>
            <person name="Submissions S."/>
        </authorList>
    </citation>
    <scope>NUCLEOTIDE SEQUENCE [LARGE SCALE GENOMIC DNA]</scope>
    <source>
        <strain evidence="10">CGMCC 1.10370</strain>
    </source>
</reference>
<comment type="subcellular location">
    <subcellularLocation>
        <location evidence="1">Cell outer membrane</location>
    </subcellularLocation>
</comment>
<dbReference type="InterPro" id="IPR011990">
    <property type="entry name" value="TPR-like_helical_dom_sf"/>
</dbReference>
<evidence type="ECO:0000313" key="9">
    <source>
        <dbReference type="EMBL" id="SFD19145.1"/>
    </source>
</evidence>
<dbReference type="GO" id="GO:0009279">
    <property type="term" value="C:cell outer membrane"/>
    <property type="evidence" value="ECO:0007669"/>
    <property type="project" value="UniProtKB-SubCell"/>
</dbReference>
<feature type="chain" id="PRO_5011663995" evidence="6">
    <location>
        <begin position="25"/>
        <end position="541"/>
    </location>
</feature>
<keyword evidence="5" id="KW-0998">Cell outer membrane</keyword>
<dbReference type="InterPro" id="IPR012944">
    <property type="entry name" value="SusD_RagB_dom"/>
</dbReference>
<evidence type="ECO:0000256" key="5">
    <source>
        <dbReference type="ARBA" id="ARBA00023237"/>
    </source>
</evidence>
<gene>
    <name evidence="9" type="ORF">SAMN05216297_105189</name>
</gene>
<dbReference type="AlphaFoldDB" id="A0A1I1QAQ8"/>
<evidence type="ECO:0000256" key="4">
    <source>
        <dbReference type="ARBA" id="ARBA00023136"/>
    </source>
</evidence>
<dbReference type="Pfam" id="PF07980">
    <property type="entry name" value="SusD_RagB"/>
    <property type="match status" value="1"/>
</dbReference>
<evidence type="ECO:0000259" key="8">
    <source>
        <dbReference type="Pfam" id="PF14322"/>
    </source>
</evidence>
<feature type="domain" description="RagB/SusD" evidence="7">
    <location>
        <begin position="401"/>
        <end position="541"/>
    </location>
</feature>
<dbReference type="Gene3D" id="1.25.40.390">
    <property type="match status" value="1"/>
</dbReference>
<organism evidence="9 10">
    <name type="scientific">Flavobacterium phragmitis</name>
    <dbReference type="NCBI Taxonomy" id="739143"/>
    <lineage>
        <taxon>Bacteria</taxon>
        <taxon>Pseudomonadati</taxon>
        <taxon>Bacteroidota</taxon>
        <taxon>Flavobacteriia</taxon>
        <taxon>Flavobacteriales</taxon>
        <taxon>Flavobacteriaceae</taxon>
        <taxon>Flavobacterium</taxon>
    </lineage>
</organism>
<proteinExistence type="inferred from homology"/>
<evidence type="ECO:0000259" key="7">
    <source>
        <dbReference type="Pfam" id="PF07980"/>
    </source>
</evidence>
<evidence type="ECO:0000256" key="2">
    <source>
        <dbReference type="ARBA" id="ARBA00006275"/>
    </source>
</evidence>
<dbReference type="STRING" id="739143.SAMN05216297_105189"/>
<dbReference type="EMBL" id="FOMH01000005">
    <property type="protein sequence ID" value="SFD19145.1"/>
    <property type="molecule type" value="Genomic_DNA"/>
</dbReference>
<feature type="domain" description="SusD-like N-terminal" evidence="8">
    <location>
        <begin position="90"/>
        <end position="225"/>
    </location>
</feature>
<feature type="signal peptide" evidence="6">
    <location>
        <begin position="1"/>
        <end position="24"/>
    </location>
</feature>
<evidence type="ECO:0000313" key="10">
    <source>
        <dbReference type="Proteomes" id="UP000199672"/>
    </source>
</evidence>